<dbReference type="Proteomes" id="UP000585638">
    <property type="component" value="Unassembled WGS sequence"/>
</dbReference>
<accession>A0A7W9NLS4</accession>
<evidence type="ECO:0000256" key="5">
    <source>
        <dbReference type="ARBA" id="ARBA00023004"/>
    </source>
</evidence>
<dbReference type="CDD" id="cd11031">
    <property type="entry name" value="Cyp158A-like"/>
    <property type="match status" value="1"/>
</dbReference>
<dbReference type="Gene3D" id="1.10.630.10">
    <property type="entry name" value="Cytochrome P450"/>
    <property type="match status" value="1"/>
</dbReference>
<protein>
    <submittedName>
        <fullName evidence="9">Nocardicin N-oxygenase</fullName>
        <ecNumber evidence="9">1.14.13.-</ecNumber>
    </submittedName>
</protein>
<dbReference type="GO" id="GO:0005506">
    <property type="term" value="F:iron ion binding"/>
    <property type="evidence" value="ECO:0007669"/>
    <property type="project" value="InterPro"/>
</dbReference>
<keyword evidence="2 7" id="KW-0349">Heme</keyword>
<evidence type="ECO:0000256" key="7">
    <source>
        <dbReference type="RuleBase" id="RU000461"/>
    </source>
</evidence>
<keyword evidence="6 7" id="KW-0503">Monooxygenase</keyword>
<evidence type="ECO:0000256" key="6">
    <source>
        <dbReference type="ARBA" id="ARBA00023033"/>
    </source>
</evidence>
<dbReference type="InterPro" id="IPR036396">
    <property type="entry name" value="Cyt_P450_sf"/>
</dbReference>
<dbReference type="PRINTS" id="PR00359">
    <property type="entry name" value="BP450"/>
</dbReference>
<dbReference type="InterPro" id="IPR001128">
    <property type="entry name" value="Cyt_P450"/>
</dbReference>
<dbReference type="Pfam" id="PF00067">
    <property type="entry name" value="p450"/>
    <property type="match status" value="1"/>
</dbReference>
<evidence type="ECO:0000256" key="1">
    <source>
        <dbReference type="ARBA" id="ARBA00010617"/>
    </source>
</evidence>
<evidence type="ECO:0000313" key="10">
    <source>
        <dbReference type="Proteomes" id="UP000585638"/>
    </source>
</evidence>
<feature type="region of interest" description="Disordered" evidence="8">
    <location>
        <begin position="1"/>
        <end position="30"/>
    </location>
</feature>
<dbReference type="SUPFAM" id="SSF48264">
    <property type="entry name" value="Cytochrome P450"/>
    <property type="match status" value="1"/>
</dbReference>
<evidence type="ECO:0000256" key="4">
    <source>
        <dbReference type="ARBA" id="ARBA00023002"/>
    </source>
</evidence>
<dbReference type="AlphaFoldDB" id="A0A7W9NLS4"/>
<evidence type="ECO:0000256" key="3">
    <source>
        <dbReference type="ARBA" id="ARBA00022723"/>
    </source>
</evidence>
<comment type="caution">
    <text evidence="9">The sequence shown here is derived from an EMBL/GenBank/DDBJ whole genome shotgun (WGS) entry which is preliminary data.</text>
</comment>
<sequence length="411" mass="44683">MPTTGSDATAPAVDQPGGAPAFPFPHRGTPEPEPEFAVLRGTEPVARVTLPFGGEGWLVTRYEHVKTVLSDPRFSRAATTWPGVARFEPVPPPPVGVFVSDPPEHSRLRSLIAQAFTKRRAETLRPRVRELAEGLVDDLIRDGGPVDLVSRFALPFSVTVISELLGIPPEQRQRFQAWCDALLSTTALTDAEVHAARRELSLFLREQVADRRARPADDLLGALVRARDDAVSLSEDELVIFTGGLLTAGYETTASQLANFVYLLLRDGDAWSRLVAEPARVPVAVEELLRYVPSLVIGGFTRVAVQDVPLGDVMVRAAETVVPVLGSANHDEDVFDRPDVLDLERSPNPHIAFGHGAHRCVGAQLARVELQEALAVLVTRLPGLRLATTAEQVPWKRGIIIRGVAGLPVTW</sequence>
<dbReference type="PRINTS" id="PR00385">
    <property type="entry name" value="P450"/>
</dbReference>
<dbReference type="FunFam" id="1.10.630.10:FF:000018">
    <property type="entry name" value="Cytochrome P450 monooxygenase"/>
    <property type="match status" value="1"/>
</dbReference>
<dbReference type="GO" id="GO:0004497">
    <property type="term" value="F:monooxygenase activity"/>
    <property type="evidence" value="ECO:0007669"/>
    <property type="project" value="UniProtKB-KW"/>
</dbReference>
<dbReference type="InterPro" id="IPR017972">
    <property type="entry name" value="Cyt_P450_CS"/>
</dbReference>
<dbReference type="RefSeq" id="WP_312890601.1">
    <property type="nucleotide sequence ID" value="NZ_BAAAWY010000004.1"/>
</dbReference>
<evidence type="ECO:0000256" key="8">
    <source>
        <dbReference type="SAM" id="MobiDB-lite"/>
    </source>
</evidence>
<keyword evidence="3 7" id="KW-0479">Metal-binding</keyword>
<keyword evidence="4 7" id="KW-0560">Oxidoreductase</keyword>
<dbReference type="GO" id="GO:0020037">
    <property type="term" value="F:heme binding"/>
    <property type="evidence" value="ECO:0007669"/>
    <property type="project" value="InterPro"/>
</dbReference>
<dbReference type="PROSITE" id="PS00086">
    <property type="entry name" value="CYTOCHROME_P450"/>
    <property type="match status" value="1"/>
</dbReference>
<organism evidence="9 10">
    <name type="scientific">Kutzneria kofuensis</name>
    <dbReference type="NCBI Taxonomy" id="103725"/>
    <lineage>
        <taxon>Bacteria</taxon>
        <taxon>Bacillati</taxon>
        <taxon>Actinomycetota</taxon>
        <taxon>Actinomycetes</taxon>
        <taxon>Pseudonocardiales</taxon>
        <taxon>Pseudonocardiaceae</taxon>
        <taxon>Kutzneria</taxon>
    </lineage>
</organism>
<gene>
    <name evidence="9" type="ORF">BJ998_008055</name>
</gene>
<name>A0A7W9NLS4_9PSEU</name>
<dbReference type="PANTHER" id="PTHR46696:SF6">
    <property type="entry name" value="P450, PUTATIVE (EUROFUNG)-RELATED"/>
    <property type="match status" value="1"/>
</dbReference>
<evidence type="ECO:0000313" key="9">
    <source>
        <dbReference type="EMBL" id="MBB5896796.1"/>
    </source>
</evidence>
<dbReference type="PANTHER" id="PTHR46696">
    <property type="entry name" value="P450, PUTATIVE (EUROFUNG)-RELATED"/>
    <property type="match status" value="1"/>
</dbReference>
<evidence type="ECO:0000256" key="2">
    <source>
        <dbReference type="ARBA" id="ARBA00022617"/>
    </source>
</evidence>
<dbReference type="GO" id="GO:0016705">
    <property type="term" value="F:oxidoreductase activity, acting on paired donors, with incorporation or reduction of molecular oxygen"/>
    <property type="evidence" value="ECO:0007669"/>
    <property type="project" value="InterPro"/>
</dbReference>
<dbReference type="InterPro" id="IPR002397">
    <property type="entry name" value="Cyt_P450_B"/>
</dbReference>
<dbReference type="EC" id="1.14.13.-" evidence="9"/>
<keyword evidence="5 7" id="KW-0408">Iron</keyword>
<proteinExistence type="inferred from homology"/>
<comment type="similarity">
    <text evidence="1 7">Belongs to the cytochrome P450 family.</text>
</comment>
<keyword evidence="10" id="KW-1185">Reference proteome</keyword>
<reference evidence="9 10" key="1">
    <citation type="submission" date="2020-08" db="EMBL/GenBank/DDBJ databases">
        <title>Sequencing the genomes of 1000 actinobacteria strains.</title>
        <authorList>
            <person name="Klenk H.-P."/>
        </authorList>
    </citation>
    <scope>NUCLEOTIDE SEQUENCE [LARGE SCALE GENOMIC DNA]</scope>
    <source>
        <strain evidence="9 10">DSM 43851</strain>
    </source>
</reference>
<dbReference type="EMBL" id="JACHIR010000002">
    <property type="protein sequence ID" value="MBB5896796.1"/>
    <property type="molecule type" value="Genomic_DNA"/>
</dbReference>